<dbReference type="EMBL" id="ML010937">
    <property type="protein sequence ID" value="RKO95777.1"/>
    <property type="molecule type" value="Genomic_DNA"/>
</dbReference>
<dbReference type="AlphaFoldDB" id="A0A4V1IT45"/>
<gene>
    <name evidence="2" type="ORF">CAUPRSCDRAFT_12523</name>
</gene>
<evidence type="ECO:0000313" key="3">
    <source>
        <dbReference type="Proteomes" id="UP000268535"/>
    </source>
</evidence>
<feature type="compositionally biased region" description="Basic and acidic residues" evidence="1">
    <location>
        <begin position="118"/>
        <end position="132"/>
    </location>
</feature>
<feature type="non-terminal residue" evidence="2">
    <location>
        <position position="341"/>
    </location>
</feature>
<feature type="compositionally biased region" description="Low complexity" evidence="1">
    <location>
        <begin position="162"/>
        <end position="191"/>
    </location>
</feature>
<feature type="region of interest" description="Disordered" evidence="1">
    <location>
        <begin position="103"/>
        <end position="132"/>
    </location>
</feature>
<name>A0A4V1IT45_9FUNG</name>
<protein>
    <submittedName>
        <fullName evidence="2">Uncharacterized protein</fullName>
    </submittedName>
</protein>
<sequence>MEAAAATILWSSTNAVNASGAATTETVMAPGGTAASASASAGTMLSEHAMFPTYDPLLAALSKMASPKLVSFLRHNIPARMVDAASCYPGRAPLSHELIAEATTGIPSGDRPVKHGKSRSEAGSDGRVRPTRDIAYLFATPTKGEMARPFQTSQHEVTENGKSSGSRDGAAASSASSSSTSSSPSSKPRSTLITLDVPVNEDGQVPPHAMERSIFAIMEATVALMIVDHDAPEWVRDIRHKYGVFVEYESGLAKLAFIKSKYRQRQRLQQPETLNNVREAAGATGLFRMSSYTLYQFAKSPPYSVEQHTTHLPRWVAFSQNPFLDGASAMPLPPPHPHPPA</sequence>
<reference evidence="3" key="1">
    <citation type="journal article" date="2018" name="Nat. Microbiol.">
        <title>Leveraging single-cell genomics to expand the fungal tree of life.</title>
        <authorList>
            <person name="Ahrendt S.R."/>
            <person name="Quandt C.A."/>
            <person name="Ciobanu D."/>
            <person name="Clum A."/>
            <person name="Salamov A."/>
            <person name="Andreopoulos B."/>
            <person name="Cheng J.F."/>
            <person name="Woyke T."/>
            <person name="Pelin A."/>
            <person name="Henrissat B."/>
            <person name="Reynolds N.K."/>
            <person name="Benny G.L."/>
            <person name="Smith M.E."/>
            <person name="James T.Y."/>
            <person name="Grigoriev I.V."/>
        </authorList>
    </citation>
    <scope>NUCLEOTIDE SEQUENCE [LARGE SCALE GENOMIC DNA]</scope>
    <source>
        <strain evidence="3">ATCC 52028</strain>
    </source>
</reference>
<proteinExistence type="predicted"/>
<dbReference type="Proteomes" id="UP000268535">
    <property type="component" value="Unassembled WGS sequence"/>
</dbReference>
<feature type="region of interest" description="Disordered" evidence="1">
    <location>
        <begin position="145"/>
        <end position="205"/>
    </location>
</feature>
<evidence type="ECO:0000256" key="1">
    <source>
        <dbReference type="SAM" id="MobiDB-lite"/>
    </source>
</evidence>
<organism evidence="2 3">
    <name type="scientific">Caulochytrium protostelioides</name>
    <dbReference type="NCBI Taxonomy" id="1555241"/>
    <lineage>
        <taxon>Eukaryota</taxon>
        <taxon>Fungi</taxon>
        <taxon>Fungi incertae sedis</taxon>
        <taxon>Chytridiomycota</taxon>
        <taxon>Chytridiomycota incertae sedis</taxon>
        <taxon>Chytridiomycetes</taxon>
        <taxon>Caulochytriales</taxon>
        <taxon>Caulochytriaceae</taxon>
        <taxon>Caulochytrium</taxon>
    </lineage>
</organism>
<accession>A0A4V1IT45</accession>
<evidence type="ECO:0000313" key="2">
    <source>
        <dbReference type="EMBL" id="RKO95777.1"/>
    </source>
</evidence>